<evidence type="ECO:0000256" key="3">
    <source>
        <dbReference type="ARBA" id="ARBA00023012"/>
    </source>
</evidence>
<feature type="transmembrane region" description="Helical" evidence="4">
    <location>
        <begin position="49"/>
        <end position="70"/>
    </location>
</feature>
<protein>
    <recommendedName>
        <fullName evidence="5">Histidine kinase/HSP90-like ATPase domain-containing protein</fullName>
    </recommendedName>
</protein>
<evidence type="ECO:0000313" key="6">
    <source>
        <dbReference type="EMBL" id="OLF04454.1"/>
    </source>
</evidence>
<dbReference type="GO" id="GO:0000160">
    <property type="term" value="P:phosphorelay signal transduction system"/>
    <property type="evidence" value="ECO:0007669"/>
    <property type="project" value="UniProtKB-KW"/>
</dbReference>
<sequence>MRFRSGEVTVAGPAVRMLDRFGRRYAGAVRVVTLPPILAIALLRASGDQYASTITVVIVMAAWSCGYAWWLNRSDSPLTGALPVALDVVVLLALCLSVSADLVAETNTGWIRLLLTFACVATQWHTRPVTGLVAAFTTGGGMIILFVIADAEMGLSHWWVLVAASLSRAVWVLVTRAAERADRVTLAAEQARRDSAVAAAERAEERELANSLHDTAATTLLMVGAGQVPDDVSWLAPQARRDLDRLRSDGGPVPERADLVDLLSADLDATMISVELSAPQRLSLPFEVAGAIAGAAVEAVNNVRRHAGTDRAWVRVQGDAVAVRVEVTDEGRGFSVDESSVTRRGLRESIYGRMSRIGGAATISSTPGAGTVVCLEWRDDA</sequence>
<dbReference type="CDD" id="cd16917">
    <property type="entry name" value="HATPase_UhpB-NarQ-NarX-like"/>
    <property type="match status" value="1"/>
</dbReference>
<dbReference type="SUPFAM" id="SSF55874">
    <property type="entry name" value="ATPase domain of HSP90 chaperone/DNA topoisomerase II/histidine kinase"/>
    <property type="match status" value="1"/>
</dbReference>
<evidence type="ECO:0000256" key="4">
    <source>
        <dbReference type="SAM" id="Phobius"/>
    </source>
</evidence>
<evidence type="ECO:0000259" key="5">
    <source>
        <dbReference type="Pfam" id="PF02518"/>
    </source>
</evidence>
<dbReference type="PANTHER" id="PTHR24421:SF61">
    <property type="entry name" value="OXYGEN SENSOR HISTIDINE KINASE NREB"/>
    <property type="match status" value="1"/>
</dbReference>
<gene>
    <name evidence="6" type="ORF">BLA60_40870</name>
</gene>
<dbReference type="GO" id="GO:0016301">
    <property type="term" value="F:kinase activity"/>
    <property type="evidence" value="ECO:0007669"/>
    <property type="project" value="UniProtKB-KW"/>
</dbReference>
<dbReference type="Pfam" id="PF02518">
    <property type="entry name" value="HATPase_c"/>
    <property type="match status" value="1"/>
</dbReference>
<feature type="transmembrane region" description="Helical" evidence="4">
    <location>
        <begin position="132"/>
        <end position="149"/>
    </location>
</feature>
<proteinExistence type="predicted"/>
<dbReference type="AlphaFoldDB" id="A0A7Z1AUF7"/>
<keyword evidence="4" id="KW-0812">Transmembrane</keyword>
<feature type="domain" description="Histidine kinase/HSP90-like ATPase" evidence="5">
    <location>
        <begin position="297"/>
        <end position="378"/>
    </location>
</feature>
<dbReference type="InterPro" id="IPR036890">
    <property type="entry name" value="HATPase_C_sf"/>
</dbReference>
<dbReference type="InterPro" id="IPR003594">
    <property type="entry name" value="HATPase_dom"/>
</dbReference>
<dbReference type="OrthoDB" id="5125370at2"/>
<dbReference type="InterPro" id="IPR050482">
    <property type="entry name" value="Sensor_HK_TwoCompSys"/>
</dbReference>
<keyword evidence="7" id="KW-1185">Reference proteome</keyword>
<feature type="transmembrane region" description="Helical" evidence="4">
    <location>
        <begin position="155"/>
        <end position="174"/>
    </location>
</feature>
<name>A0A7Z1AUF7_9PSEU</name>
<keyword evidence="4" id="KW-1133">Transmembrane helix</keyword>
<keyword evidence="2" id="KW-0418">Kinase</keyword>
<keyword evidence="3" id="KW-0902">Two-component regulatory system</keyword>
<dbReference type="Proteomes" id="UP000185696">
    <property type="component" value="Unassembled WGS sequence"/>
</dbReference>
<evidence type="ECO:0000313" key="7">
    <source>
        <dbReference type="Proteomes" id="UP000185696"/>
    </source>
</evidence>
<keyword evidence="4" id="KW-0472">Membrane</keyword>
<evidence type="ECO:0000256" key="1">
    <source>
        <dbReference type="ARBA" id="ARBA00022679"/>
    </source>
</evidence>
<dbReference type="Gene3D" id="3.30.565.10">
    <property type="entry name" value="Histidine kinase-like ATPase, C-terminal domain"/>
    <property type="match status" value="1"/>
</dbReference>
<accession>A0A7Z1AUF7</accession>
<evidence type="ECO:0000256" key="2">
    <source>
        <dbReference type="ARBA" id="ARBA00022777"/>
    </source>
</evidence>
<organism evidence="6 7">
    <name type="scientific">Actinophytocola xinjiangensis</name>
    <dbReference type="NCBI Taxonomy" id="485602"/>
    <lineage>
        <taxon>Bacteria</taxon>
        <taxon>Bacillati</taxon>
        <taxon>Actinomycetota</taxon>
        <taxon>Actinomycetes</taxon>
        <taxon>Pseudonocardiales</taxon>
        <taxon>Pseudonocardiaceae</taxon>
    </lineage>
</organism>
<feature type="transmembrane region" description="Helical" evidence="4">
    <location>
        <begin position="82"/>
        <end position="103"/>
    </location>
</feature>
<keyword evidence="1" id="KW-0808">Transferase</keyword>
<dbReference type="EMBL" id="MSIF01000044">
    <property type="protein sequence ID" value="OLF04454.1"/>
    <property type="molecule type" value="Genomic_DNA"/>
</dbReference>
<dbReference type="RefSeq" id="WP_075138481.1">
    <property type="nucleotide sequence ID" value="NZ_MSIF01000044.1"/>
</dbReference>
<dbReference type="PANTHER" id="PTHR24421">
    <property type="entry name" value="NITRATE/NITRITE SENSOR PROTEIN NARX-RELATED"/>
    <property type="match status" value="1"/>
</dbReference>
<feature type="transmembrane region" description="Helical" evidence="4">
    <location>
        <begin position="25"/>
        <end position="43"/>
    </location>
</feature>
<reference evidence="6 7" key="1">
    <citation type="submission" date="2016-12" db="EMBL/GenBank/DDBJ databases">
        <title>The draft genome sequence of Actinophytocola xinjiangensis.</title>
        <authorList>
            <person name="Wang W."/>
            <person name="Yuan L."/>
        </authorList>
    </citation>
    <scope>NUCLEOTIDE SEQUENCE [LARGE SCALE GENOMIC DNA]</scope>
    <source>
        <strain evidence="6 7">CGMCC 4.4663</strain>
    </source>
</reference>
<comment type="caution">
    <text evidence="6">The sequence shown here is derived from an EMBL/GenBank/DDBJ whole genome shotgun (WGS) entry which is preliminary data.</text>
</comment>